<protein>
    <submittedName>
        <fullName evidence="2">Uncharacterized protein</fullName>
    </submittedName>
</protein>
<name>A0AAE1NYK7_9EUCA</name>
<comment type="caution">
    <text evidence="2">The sequence shown here is derived from an EMBL/GenBank/DDBJ whole genome shotgun (WGS) entry which is preliminary data.</text>
</comment>
<dbReference type="AlphaFoldDB" id="A0AAE1NYK7"/>
<dbReference type="EMBL" id="JAWZYT010003587">
    <property type="protein sequence ID" value="KAK4297691.1"/>
    <property type="molecule type" value="Genomic_DNA"/>
</dbReference>
<evidence type="ECO:0000313" key="3">
    <source>
        <dbReference type="Proteomes" id="UP001292094"/>
    </source>
</evidence>
<keyword evidence="3" id="KW-1185">Reference proteome</keyword>
<sequence length="67" mass="7605">MDKLGSWRTLTETGELHPVREADRQADGLSMGSNEVEDETEVECVGKRKGRSQEAKLLRVKQVEEYV</sequence>
<proteinExistence type="predicted"/>
<gene>
    <name evidence="2" type="ORF">Pmani_029910</name>
</gene>
<dbReference type="Proteomes" id="UP001292094">
    <property type="component" value="Unassembled WGS sequence"/>
</dbReference>
<accession>A0AAE1NYK7</accession>
<feature type="compositionally biased region" description="Basic and acidic residues" evidence="1">
    <location>
        <begin position="14"/>
        <end position="26"/>
    </location>
</feature>
<reference evidence="2" key="1">
    <citation type="submission" date="2023-11" db="EMBL/GenBank/DDBJ databases">
        <title>Genome assemblies of two species of porcelain crab, Petrolisthes cinctipes and Petrolisthes manimaculis (Anomura: Porcellanidae).</title>
        <authorList>
            <person name="Angst P."/>
        </authorList>
    </citation>
    <scope>NUCLEOTIDE SEQUENCE</scope>
    <source>
        <strain evidence="2">PB745_02</strain>
        <tissue evidence="2">Gill</tissue>
    </source>
</reference>
<evidence type="ECO:0000256" key="1">
    <source>
        <dbReference type="SAM" id="MobiDB-lite"/>
    </source>
</evidence>
<feature type="region of interest" description="Disordered" evidence="1">
    <location>
        <begin position="1"/>
        <end position="42"/>
    </location>
</feature>
<evidence type="ECO:0000313" key="2">
    <source>
        <dbReference type="EMBL" id="KAK4297691.1"/>
    </source>
</evidence>
<organism evidence="2 3">
    <name type="scientific">Petrolisthes manimaculis</name>
    <dbReference type="NCBI Taxonomy" id="1843537"/>
    <lineage>
        <taxon>Eukaryota</taxon>
        <taxon>Metazoa</taxon>
        <taxon>Ecdysozoa</taxon>
        <taxon>Arthropoda</taxon>
        <taxon>Crustacea</taxon>
        <taxon>Multicrustacea</taxon>
        <taxon>Malacostraca</taxon>
        <taxon>Eumalacostraca</taxon>
        <taxon>Eucarida</taxon>
        <taxon>Decapoda</taxon>
        <taxon>Pleocyemata</taxon>
        <taxon>Anomura</taxon>
        <taxon>Galatheoidea</taxon>
        <taxon>Porcellanidae</taxon>
        <taxon>Petrolisthes</taxon>
    </lineage>
</organism>